<keyword evidence="2" id="KW-1185">Reference proteome</keyword>
<proteinExistence type="predicted"/>
<name>A0A2Z3GPV9_9BACT</name>
<dbReference type="RefSeq" id="WP_010049438.1">
    <property type="nucleotide sequence ID" value="NZ_CP025958.1"/>
</dbReference>
<dbReference type="EMBL" id="CP025958">
    <property type="protein sequence ID" value="AWM35843.1"/>
    <property type="molecule type" value="Genomic_DNA"/>
</dbReference>
<dbReference type="KEGG" id="gog:C1280_01615"/>
<sequence>MPWVVGIDEAGYGPNLGPLVQAAIALRLPESDPAGWDTLKSVVRRAHEKPDGRVLIDDSKKVYTRGGLEALERGVWAISGAEPARVHDYLWHGDELPLWGEHLRAEFWFDGDDLLPFHIDAETEWAASEPLRAALNESWTGDYRIVPTPRFNQIVDGSGSKATVLSCGLIDLIESVTAALPDDGEPLLILCDKQGGRNFYSAIVQASLPTGWVVTEREGAAESRYRVENLSRPVTVVFRPRADGDSVAVALASMLCKYLREMCMRQFNRFWAARVPGLAPTAGYPVDAKRFYAAIQPTMARLGLTADQVWRKK</sequence>
<dbReference type="Proteomes" id="UP000245802">
    <property type="component" value="Chromosome"/>
</dbReference>
<protein>
    <submittedName>
        <fullName evidence="1">Uncharacterized protein</fullName>
    </submittedName>
</protein>
<dbReference type="Gene3D" id="3.30.420.10">
    <property type="entry name" value="Ribonuclease H-like superfamily/Ribonuclease H"/>
    <property type="match status" value="2"/>
</dbReference>
<dbReference type="InterPro" id="IPR036397">
    <property type="entry name" value="RNaseH_sf"/>
</dbReference>
<dbReference type="SUPFAM" id="SSF53098">
    <property type="entry name" value="Ribonuclease H-like"/>
    <property type="match status" value="1"/>
</dbReference>
<dbReference type="GO" id="GO:0003676">
    <property type="term" value="F:nucleic acid binding"/>
    <property type="evidence" value="ECO:0007669"/>
    <property type="project" value="InterPro"/>
</dbReference>
<dbReference type="AlphaFoldDB" id="A0A2Z3GPV9"/>
<organism evidence="1 2">
    <name type="scientific">Gemmata obscuriglobus</name>
    <dbReference type="NCBI Taxonomy" id="114"/>
    <lineage>
        <taxon>Bacteria</taxon>
        <taxon>Pseudomonadati</taxon>
        <taxon>Planctomycetota</taxon>
        <taxon>Planctomycetia</taxon>
        <taxon>Gemmatales</taxon>
        <taxon>Gemmataceae</taxon>
        <taxon>Gemmata</taxon>
    </lineage>
</organism>
<gene>
    <name evidence="1" type="ORF">C1280_01615</name>
</gene>
<evidence type="ECO:0000313" key="2">
    <source>
        <dbReference type="Proteomes" id="UP000245802"/>
    </source>
</evidence>
<accession>A0A2Z3GPV9</accession>
<reference evidence="1 2" key="1">
    <citation type="submission" date="2018-01" db="EMBL/GenBank/DDBJ databases">
        <title>G. obscuriglobus.</title>
        <authorList>
            <person name="Franke J."/>
            <person name="Blomberg W."/>
            <person name="Selmecki A."/>
        </authorList>
    </citation>
    <scope>NUCLEOTIDE SEQUENCE [LARGE SCALE GENOMIC DNA]</scope>
    <source>
        <strain evidence="1 2">DSM 5831</strain>
    </source>
</reference>
<dbReference type="OrthoDB" id="5498373at2"/>
<evidence type="ECO:0000313" key="1">
    <source>
        <dbReference type="EMBL" id="AWM35843.1"/>
    </source>
</evidence>
<dbReference type="InterPro" id="IPR012337">
    <property type="entry name" value="RNaseH-like_sf"/>
</dbReference>